<keyword evidence="10" id="KW-1185">Reference proteome</keyword>
<evidence type="ECO:0000256" key="2">
    <source>
        <dbReference type="ARBA" id="ARBA00022729"/>
    </source>
</evidence>
<feature type="domain" description="Calcineurin-like phosphoesterase" evidence="6">
    <location>
        <begin position="219"/>
        <end position="444"/>
    </location>
</feature>
<dbReference type="SUPFAM" id="SSF49363">
    <property type="entry name" value="Purple acid phosphatase, N-terminal domain"/>
    <property type="match status" value="1"/>
</dbReference>
<dbReference type="InterPro" id="IPR041792">
    <property type="entry name" value="MPP_PAP"/>
</dbReference>
<evidence type="ECO:0000256" key="3">
    <source>
        <dbReference type="ARBA" id="ARBA00022801"/>
    </source>
</evidence>
<feature type="domain" description="Purple acid phosphatase N-terminal" evidence="8">
    <location>
        <begin position="99"/>
        <end position="209"/>
    </location>
</feature>
<feature type="signal peptide" evidence="5">
    <location>
        <begin position="1"/>
        <end position="24"/>
    </location>
</feature>
<feature type="domain" description="Purple acid phosphatase C-terminal" evidence="7">
    <location>
        <begin position="549"/>
        <end position="592"/>
    </location>
</feature>
<evidence type="ECO:0000256" key="5">
    <source>
        <dbReference type="RuleBase" id="RU361203"/>
    </source>
</evidence>
<dbReference type="GO" id="GO:0003993">
    <property type="term" value="F:acid phosphatase activity"/>
    <property type="evidence" value="ECO:0007669"/>
    <property type="project" value="UniProtKB-EC"/>
</dbReference>
<protein>
    <recommendedName>
        <fullName evidence="5">Purple acid phosphatase</fullName>
        <ecNumber evidence="5">3.1.3.2</ecNumber>
    </recommendedName>
</protein>
<evidence type="ECO:0000256" key="4">
    <source>
        <dbReference type="ARBA" id="ARBA00023180"/>
    </source>
</evidence>
<evidence type="ECO:0000259" key="8">
    <source>
        <dbReference type="Pfam" id="PF16656"/>
    </source>
</evidence>
<dbReference type="InterPro" id="IPR015914">
    <property type="entry name" value="PAPs_N"/>
</dbReference>
<feature type="chain" id="PRO_5011825540" description="Purple acid phosphatase" evidence="5">
    <location>
        <begin position="25"/>
        <end position="626"/>
    </location>
</feature>
<proteinExistence type="inferred from homology"/>
<reference evidence="9 10" key="1">
    <citation type="submission" date="2017-08" db="EMBL/GenBank/DDBJ databases">
        <title>Acidophilic green algal genome provides insights into adaptation to an acidic environment.</title>
        <authorList>
            <person name="Hirooka S."/>
            <person name="Hirose Y."/>
            <person name="Kanesaki Y."/>
            <person name="Higuchi S."/>
            <person name="Fujiwara T."/>
            <person name="Onuma R."/>
            <person name="Era A."/>
            <person name="Ohbayashi R."/>
            <person name="Uzuka A."/>
            <person name="Nozaki H."/>
            <person name="Yoshikawa H."/>
            <person name="Miyagishima S.Y."/>
        </authorList>
    </citation>
    <scope>NUCLEOTIDE SEQUENCE [LARGE SCALE GENOMIC DNA]</scope>
    <source>
        <strain evidence="9 10">NIES-2499</strain>
    </source>
</reference>
<dbReference type="InterPro" id="IPR004843">
    <property type="entry name" value="Calcineurin-like_PHP"/>
</dbReference>
<gene>
    <name evidence="9" type="ORF">CEUSTIGMA_g5135.t1</name>
</gene>
<comment type="similarity">
    <text evidence="1 5">Belongs to the metallophosphoesterase superfamily. Purple acid phosphatase family.</text>
</comment>
<dbReference type="EC" id="3.1.3.2" evidence="5"/>
<dbReference type="Pfam" id="PF14008">
    <property type="entry name" value="Metallophos_C"/>
    <property type="match status" value="1"/>
</dbReference>
<evidence type="ECO:0000259" key="6">
    <source>
        <dbReference type="Pfam" id="PF00149"/>
    </source>
</evidence>
<evidence type="ECO:0000313" key="9">
    <source>
        <dbReference type="EMBL" id="GAX77692.1"/>
    </source>
</evidence>
<dbReference type="Pfam" id="PF00149">
    <property type="entry name" value="Metallophos"/>
    <property type="match status" value="1"/>
</dbReference>
<evidence type="ECO:0000313" key="10">
    <source>
        <dbReference type="Proteomes" id="UP000232323"/>
    </source>
</evidence>
<keyword evidence="4" id="KW-0325">Glycoprotein</keyword>
<evidence type="ECO:0000259" key="7">
    <source>
        <dbReference type="Pfam" id="PF14008"/>
    </source>
</evidence>
<dbReference type="Proteomes" id="UP000232323">
    <property type="component" value="Unassembled WGS sequence"/>
</dbReference>
<dbReference type="InterPro" id="IPR029052">
    <property type="entry name" value="Metallo-depent_PP-like"/>
</dbReference>
<dbReference type="PANTHER" id="PTHR22953:SF153">
    <property type="entry name" value="PURPLE ACID PHOSPHATASE"/>
    <property type="match status" value="1"/>
</dbReference>
<dbReference type="GO" id="GO:0046872">
    <property type="term" value="F:metal ion binding"/>
    <property type="evidence" value="ECO:0007669"/>
    <property type="project" value="InterPro"/>
</dbReference>
<dbReference type="SUPFAM" id="SSF56300">
    <property type="entry name" value="Metallo-dependent phosphatases"/>
    <property type="match status" value="1"/>
</dbReference>
<name>A0A250X476_9CHLO</name>
<evidence type="ECO:0000256" key="1">
    <source>
        <dbReference type="ARBA" id="ARBA00008723"/>
    </source>
</evidence>
<dbReference type="EMBL" id="BEGY01000026">
    <property type="protein sequence ID" value="GAX77692.1"/>
    <property type="molecule type" value="Genomic_DNA"/>
</dbReference>
<dbReference type="AlphaFoldDB" id="A0A250X476"/>
<comment type="caution">
    <text evidence="9">The sequence shown here is derived from an EMBL/GenBank/DDBJ whole genome shotgun (WGS) entry which is preliminary data.</text>
</comment>
<dbReference type="InterPro" id="IPR039331">
    <property type="entry name" value="PAPs-like"/>
</dbReference>
<dbReference type="Pfam" id="PF16656">
    <property type="entry name" value="Pur_ac_phosph_N"/>
    <property type="match status" value="1"/>
</dbReference>
<dbReference type="Gene3D" id="3.60.21.10">
    <property type="match status" value="2"/>
</dbReference>
<dbReference type="PANTHER" id="PTHR22953">
    <property type="entry name" value="ACID PHOSPHATASE RELATED"/>
    <property type="match status" value="1"/>
</dbReference>
<accession>A0A250X476</accession>
<keyword evidence="2 5" id="KW-0732">Signal</keyword>
<sequence length="626" mass="69011">MLKHISSSNAIVLVLLSFSVACLAKRGEEGAKRGEIVRKIIAEVGPSAFNYHNTTLCNPQIVGSYDACFNSGIRAVGNVDYNLTDPMVTFPVGGEPWGVSLTGPYPDGVTYRISWQTGNHSIGPLDTLVAPDTASMTPVVILTHNGKSIIHKGTALTYKRAYTSAALQSLDYLSPVINHVVLPNLKPGKKYTYMVGMDSMLSKSYTFKTLPLINIYPLRVGLTADIGQTVNSTVTRDHLIASKPHIILNVGDFSYADDYSVTTCDSPFGGPGGTCQPRWDAFATLWEPAWSTTPVISSAGNHEIEYSGINATLSPYDQVFSYPDNYPFLAWSSRYPVPGIVSDFGNINNNLYYATTVAGKIRVIVMNNYYAFGPGTMQYSWAIDELLNKFDRSVTPWLIVMFHSPPYHTLFTHYKEMDCFMSVYEDYFYAAGVDMVLNGHVHAYERTHPMYKYEEDTCGAVYITIGDGGNIEGPYRAFVDQLDPLNNNASFCSELSYNGMGPNENLAAGKMWGPSYQTAWNPPTCQTITFQPSTSVNGGAPLVLMTNSSTLGFCQNSQPLWSAHRDPSFGHGILEILSDTEMTMTWNRNIDGIMSSADGVKLSRVSGCDGKRKSMLKKLRRQSRKM</sequence>
<dbReference type="CDD" id="cd00839">
    <property type="entry name" value="MPP_PAPs"/>
    <property type="match status" value="1"/>
</dbReference>
<organism evidence="9 10">
    <name type="scientific">Chlamydomonas eustigma</name>
    <dbReference type="NCBI Taxonomy" id="1157962"/>
    <lineage>
        <taxon>Eukaryota</taxon>
        <taxon>Viridiplantae</taxon>
        <taxon>Chlorophyta</taxon>
        <taxon>core chlorophytes</taxon>
        <taxon>Chlorophyceae</taxon>
        <taxon>CS clade</taxon>
        <taxon>Chlamydomonadales</taxon>
        <taxon>Chlamydomonadaceae</taxon>
        <taxon>Chlamydomonas</taxon>
    </lineage>
</organism>
<dbReference type="InterPro" id="IPR025733">
    <property type="entry name" value="PAPs_C"/>
</dbReference>
<keyword evidence="3 5" id="KW-0378">Hydrolase</keyword>
<dbReference type="OrthoDB" id="407721at2759"/>
<comment type="catalytic activity">
    <reaction evidence="5">
        <text>a phosphate monoester + H2O = an alcohol + phosphate</text>
        <dbReference type="Rhea" id="RHEA:15017"/>
        <dbReference type="ChEBI" id="CHEBI:15377"/>
        <dbReference type="ChEBI" id="CHEBI:30879"/>
        <dbReference type="ChEBI" id="CHEBI:43474"/>
        <dbReference type="ChEBI" id="CHEBI:67140"/>
        <dbReference type="EC" id="3.1.3.2"/>
    </reaction>
</comment>
<dbReference type="InterPro" id="IPR008963">
    <property type="entry name" value="Purple_acid_Pase-like_N"/>
</dbReference>
<dbReference type="PROSITE" id="PS51257">
    <property type="entry name" value="PROKAR_LIPOPROTEIN"/>
    <property type="match status" value="1"/>
</dbReference>
<dbReference type="Gene3D" id="2.60.40.380">
    <property type="entry name" value="Purple acid phosphatase-like, N-terminal"/>
    <property type="match status" value="1"/>
</dbReference>
<dbReference type="STRING" id="1157962.A0A250X476"/>